<keyword evidence="4" id="KW-1185">Reference proteome</keyword>
<dbReference type="Proteomes" id="UP001353858">
    <property type="component" value="Unassembled WGS sequence"/>
</dbReference>
<sequence length="195" mass="22630">MAVSRKIQEFIELYRDYPCLWKVKCKDYSDKNKKNDAYKILLTKLQELEPDARIEDVKKKINSLRSCFRKEYKKVINSKRSGTGTEDVYKPTLWYFDLLLFLKDDEMPRTSIGTDDEDFLLGLSQDDSENIDNIEEDERENGGINPQTPEDIPSTSSSAVSSVSHNKYKKRQKPSEECDSIKTSRREIAVVQTGR</sequence>
<accession>A0AAN7PE24</accession>
<evidence type="ECO:0000313" key="3">
    <source>
        <dbReference type="EMBL" id="KAK4886555.1"/>
    </source>
</evidence>
<reference evidence="4" key="1">
    <citation type="submission" date="2023-01" db="EMBL/GenBank/DDBJ databases">
        <title>Key to firefly adult light organ development and bioluminescence: homeobox transcription factors regulate luciferase expression and transportation to peroxisome.</title>
        <authorList>
            <person name="Fu X."/>
        </authorList>
    </citation>
    <scope>NUCLEOTIDE SEQUENCE [LARGE SCALE GENOMIC DNA]</scope>
</reference>
<name>A0AAN7PE24_9COLE</name>
<evidence type="ECO:0000313" key="4">
    <source>
        <dbReference type="Proteomes" id="UP001353858"/>
    </source>
</evidence>
<evidence type="ECO:0000256" key="1">
    <source>
        <dbReference type="SAM" id="MobiDB-lite"/>
    </source>
</evidence>
<dbReference type="InterPro" id="IPR006578">
    <property type="entry name" value="MADF-dom"/>
</dbReference>
<dbReference type="SMART" id="SM00595">
    <property type="entry name" value="MADF"/>
    <property type="match status" value="1"/>
</dbReference>
<dbReference type="PANTHER" id="PTHR21505">
    <property type="entry name" value="MADF DOMAIN-CONTAINING PROTEIN-RELATED"/>
    <property type="match status" value="1"/>
</dbReference>
<feature type="compositionally biased region" description="Basic and acidic residues" evidence="1">
    <location>
        <begin position="173"/>
        <end position="188"/>
    </location>
</feature>
<feature type="compositionally biased region" description="Low complexity" evidence="1">
    <location>
        <begin position="154"/>
        <end position="164"/>
    </location>
</feature>
<dbReference type="Pfam" id="PF10545">
    <property type="entry name" value="MADF_DNA_bdg"/>
    <property type="match status" value="1"/>
</dbReference>
<evidence type="ECO:0000259" key="2">
    <source>
        <dbReference type="PROSITE" id="PS51029"/>
    </source>
</evidence>
<dbReference type="PANTHER" id="PTHR21505:SF8">
    <property type="entry name" value="DPT-YFP REPRESSOR BY OVEREXPRESSION, ISOFORM D-RELATED"/>
    <property type="match status" value="1"/>
</dbReference>
<dbReference type="AlphaFoldDB" id="A0AAN7PE24"/>
<dbReference type="PROSITE" id="PS51029">
    <property type="entry name" value="MADF"/>
    <property type="match status" value="1"/>
</dbReference>
<feature type="compositionally biased region" description="Acidic residues" evidence="1">
    <location>
        <begin position="126"/>
        <end position="139"/>
    </location>
</feature>
<dbReference type="EMBL" id="JARPUR010000001">
    <property type="protein sequence ID" value="KAK4886555.1"/>
    <property type="molecule type" value="Genomic_DNA"/>
</dbReference>
<gene>
    <name evidence="3" type="ORF">RN001_002826</name>
</gene>
<protein>
    <recommendedName>
        <fullName evidence="2">MADF domain-containing protein</fullName>
    </recommendedName>
</protein>
<organism evidence="3 4">
    <name type="scientific">Aquatica leii</name>
    <dbReference type="NCBI Taxonomy" id="1421715"/>
    <lineage>
        <taxon>Eukaryota</taxon>
        <taxon>Metazoa</taxon>
        <taxon>Ecdysozoa</taxon>
        <taxon>Arthropoda</taxon>
        <taxon>Hexapoda</taxon>
        <taxon>Insecta</taxon>
        <taxon>Pterygota</taxon>
        <taxon>Neoptera</taxon>
        <taxon>Endopterygota</taxon>
        <taxon>Coleoptera</taxon>
        <taxon>Polyphaga</taxon>
        <taxon>Elateriformia</taxon>
        <taxon>Elateroidea</taxon>
        <taxon>Lampyridae</taxon>
        <taxon>Luciolinae</taxon>
        <taxon>Aquatica</taxon>
    </lineage>
</organism>
<feature type="region of interest" description="Disordered" evidence="1">
    <location>
        <begin position="125"/>
        <end position="195"/>
    </location>
</feature>
<comment type="caution">
    <text evidence="3">The sequence shown here is derived from an EMBL/GenBank/DDBJ whole genome shotgun (WGS) entry which is preliminary data.</text>
</comment>
<proteinExistence type="predicted"/>
<feature type="domain" description="MADF" evidence="2">
    <location>
        <begin position="9"/>
        <end position="107"/>
    </location>
</feature>